<dbReference type="RefSeq" id="WP_197309673.1">
    <property type="nucleotide sequence ID" value="NZ_JADZLT010000039.1"/>
</dbReference>
<dbReference type="InterPro" id="IPR036388">
    <property type="entry name" value="WH-like_DNA-bd_sf"/>
</dbReference>
<dbReference type="SUPFAM" id="SSF46785">
    <property type="entry name" value="Winged helix' DNA-binding domain"/>
    <property type="match status" value="1"/>
</dbReference>
<gene>
    <name evidence="2" type="ORF">I5731_01940</name>
</gene>
<comment type="caution">
    <text evidence="2">The sequence shown here is derived from an EMBL/GenBank/DDBJ whole genome shotgun (WGS) entry which is preliminary data.</text>
</comment>
<protein>
    <submittedName>
        <fullName evidence="2">DUF3253 domain-containing protein</fullName>
    </submittedName>
</protein>
<dbReference type="InterPro" id="IPR021660">
    <property type="entry name" value="DUF3253"/>
</dbReference>
<name>A0A931MWC0_9HYPH</name>
<sequence>MTRPRPPAGLIRQTILDQIAASRDGRPVSPADVARSLAGSDEKAWRLLMPPIRTEAVRLARAGQIVIVRKGRKADPRDFKGLYSLAAPDFVGKPDAAPADDLADPFGDDDAG</sequence>
<organism evidence="2 3">
    <name type="scientific">Methylobrevis albus</name>
    <dbReference type="NCBI Taxonomy" id="2793297"/>
    <lineage>
        <taxon>Bacteria</taxon>
        <taxon>Pseudomonadati</taxon>
        <taxon>Pseudomonadota</taxon>
        <taxon>Alphaproteobacteria</taxon>
        <taxon>Hyphomicrobiales</taxon>
        <taxon>Pleomorphomonadaceae</taxon>
        <taxon>Methylobrevis</taxon>
    </lineage>
</organism>
<feature type="region of interest" description="Disordered" evidence="1">
    <location>
        <begin position="90"/>
        <end position="112"/>
    </location>
</feature>
<evidence type="ECO:0000256" key="1">
    <source>
        <dbReference type="SAM" id="MobiDB-lite"/>
    </source>
</evidence>
<dbReference type="Proteomes" id="UP000631694">
    <property type="component" value="Unassembled WGS sequence"/>
</dbReference>
<dbReference type="EMBL" id="JADZLT010000039">
    <property type="protein sequence ID" value="MBH0236573.1"/>
    <property type="molecule type" value="Genomic_DNA"/>
</dbReference>
<dbReference type="InterPro" id="IPR036390">
    <property type="entry name" value="WH_DNA-bd_sf"/>
</dbReference>
<dbReference type="Gene3D" id="1.10.10.10">
    <property type="entry name" value="Winged helix-like DNA-binding domain superfamily/Winged helix DNA-binding domain"/>
    <property type="match status" value="1"/>
</dbReference>
<proteinExistence type="predicted"/>
<evidence type="ECO:0000313" key="3">
    <source>
        <dbReference type="Proteomes" id="UP000631694"/>
    </source>
</evidence>
<dbReference type="Pfam" id="PF11625">
    <property type="entry name" value="DUF3253"/>
    <property type="match status" value="1"/>
</dbReference>
<reference evidence="2" key="1">
    <citation type="submission" date="2020-12" db="EMBL/GenBank/DDBJ databases">
        <title>Methylobrevis albus sp. nov., isolated from fresh water lack sediment.</title>
        <authorList>
            <person name="Zou Q."/>
        </authorList>
    </citation>
    <scope>NUCLEOTIDE SEQUENCE</scope>
    <source>
        <strain evidence="2">L22</strain>
    </source>
</reference>
<feature type="compositionally biased region" description="Acidic residues" evidence="1">
    <location>
        <begin position="101"/>
        <end position="112"/>
    </location>
</feature>
<evidence type="ECO:0000313" key="2">
    <source>
        <dbReference type="EMBL" id="MBH0236573.1"/>
    </source>
</evidence>
<accession>A0A931MWC0</accession>
<keyword evidence="3" id="KW-1185">Reference proteome</keyword>
<dbReference type="AlphaFoldDB" id="A0A931MWC0"/>